<keyword evidence="7 10" id="KW-0234">DNA repair</keyword>
<keyword evidence="4 10" id="KW-0227">DNA damage</keyword>
<proteinExistence type="inferred from homology"/>
<dbReference type="SMART" id="SM00534">
    <property type="entry name" value="MUTSac"/>
    <property type="match status" value="1"/>
</dbReference>
<dbReference type="GO" id="GO:0005524">
    <property type="term" value="F:ATP binding"/>
    <property type="evidence" value="ECO:0007669"/>
    <property type="project" value="UniProtKB-UniRule"/>
</dbReference>
<keyword evidence="6 10" id="KW-0238">DNA-binding</keyword>
<dbReference type="OrthoDB" id="9802448at2"/>
<dbReference type="FunFam" id="3.40.50.300:FF:000870">
    <property type="entry name" value="MutS protein homolog 4"/>
    <property type="match status" value="1"/>
</dbReference>
<evidence type="ECO:0000256" key="9">
    <source>
        <dbReference type="NCBIfam" id="TIGR01070"/>
    </source>
</evidence>
<dbReference type="InterPro" id="IPR036187">
    <property type="entry name" value="DNA_mismatch_repair_MutS_sf"/>
</dbReference>
<dbReference type="Pfam" id="PF01624">
    <property type="entry name" value="MutS_I"/>
    <property type="match status" value="1"/>
</dbReference>
<keyword evidence="3 10" id="KW-0547">Nucleotide-binding</keyword>
<comment type="similarity">
    <text evidence="1 10">Belongs to the DNA mismatch repair MutS family.</text>
</comment>
<dbReference type="FunFam" id="3.40.1170.10:FF:000001">
    <property type="entry name" value="DNA mismatch repair protein MutS"/>
    <property type="match status" value="1"/>
</dbReference>
<dbReference type="Gene3D" id="1.10.1420.10">
    <property type="match status" value="2"/>
</dbReference>
<dbReference type="Gene3D" id="3.40.1170.10">
    <property type="entry name" value="DNA repair protein MutS, domain I"/>
    <property type="match status" value="1"/>
</dbReference>
<dbReference type="InterPro" id="IPR007861">
    <property type="entry name" value="DNA_mismatch_repair_MutS_clamp"/>
</dbReference>
<dbReference type="SMART" id="SM00533">
    <property type="entry name" value="MUTSd"/>
    <property type="match status" value="1"/>
</dbReference>
<dbReference type="CDD" id="cd03284">
    <property type="entry name" value="ABC_MutS1"/>
    <property type="match status" value="1"/>
</dbReference>
<dbReference type="Pfam" id="PF05188">
    <property type="entry name" value="MutS_II"/>
    <property type="match status" value="1"/>
</dbReference>
<dbReference type="Gene3D" id="3.30.420.110">
    <property type="entry name" value="MutS, connector domain"/>
    <property type="match status" value="1"/>
</dbReference>
<evidence type="ECO:0000313" key="12">
    <source>
        <dbReference type="EMBL" id="PPE04254.1"/>
    </source>
</evidence>
<dbReference type="EMBL" id="PHHC01000078">
    <property type="protein sequence ID" value="PPE04254.1"/>
    <property type="molecule type" value="Genomic_DNA"/>
</dbReference>
<dbReference type="InterPro" id="IPR007860">
    <property type="entry name" value="DNA_mmatch_repair_MutS_con_dom"/>
</dbReference>
<dbReference type="NCBIfam" id="TIGR01070">
    <property type="entry name" value="mutS1"/>
    <property type="match status" value="1"/>
</dbReference>
<dbReference type="InterPro" id="IPR045076">
    <property type="entry name" value="MutS"/>
</dbReference>
<reference evidence="12 13" key="1">
    <citation type="submission" date="2017-11" db="EMBL/GenBank/DDBJ databases">
        <title>Comparative genomic analysis of Holospora spp., intranuclear symbionts of paramecia.</title>
        <authorList>
            <person name="Garushyants S.K."/>
            <person name="Beliavskaya A."/>
            <person name="Malko D.B."/>
            <person name="Logacheva M.D."/>
            <person name="Rautian M.S."/>
            <person name="Gelfand M.S."/>
        </authorList>
    </citation>
    <scope>NUCLEOTIDE SEQUENCE [LARGE SCALE GENOMIC DNA]</scope>
    <source>
        <strain evidence="13">02AZ16</strain>
    </source>
</reference>
<gene>
    <name evidence="12" type="ORF">HCUR_00445</name>
</gene>
<dbReference type="GO" id="GO:0030983">
    <property type="term" value="F:mismatched DNA binding"/>
    <property type="evidence" value="ECO:0007669"/>
    <property type="project" value="InterPro"/>
</dbReference>
<dbReference type="InterPro" id="IPR016151">
    <property type="entry name" value="DNA_mismatch_repair_MutS_N"/>
</dbReference>
<dbReference type="Pfam" id="PF05192">
    <property type="entry name" value="MutS_III"/>
    <property type="match status" value="1"/>
</dbReference>
<dbReference type="InterPro" id="IPR000432">
    <property type="entry name" value="DNA_mismatch_repair_MutS_C"/>
</dbReference>
<dbReference type="Pfam" id="PF05190">
    <property type="entry name" value="MutS_IV"/>
    <property type="match status" value="1"/>
</dbReference>
<evidence type="ECO:0000256" key="6">
    <source>
        <dbReference type="ARBA" id="ARBA00023125"/>
    </source>
</evidence>
<dbReference type="NCBIfam" id="NF003810">
    <property type="entry name" value="PRK05399.1"/>
    <property type="match status" value="1"/>
</dbReference>
<dbReference type="Pfam" id="PF00488">
    <property type="entry name" value="MutS_V"/>
    <property type="match status" value="1"/>
</dbReference>
<dbReference type="SUPFAM" id="SSF52540">
    <property type="entry name" value="P-loop containing nucleoside triphosphate hydrolases"/>
    <property type="match status" value="1"/>
</dbReference>
<organism evidence="12 13">
    <name type="scientific">Holospora curviuscula</name>
    <dbReference type="NCBI Taxonomy" id="1082868"/>
    <lineage>
        <taxon>Bacteria</taxon>
        <taxon>Pseudomonadati</taxon>
        <taxon>Pseudomonadota</taxon>
        <taxon>Alphaproteobacteria</taxon>
        <taxon>Holosporales</taxon>
        <taxon>Holosporaceae</taxon>
        <taxon>Holospora</taxon>
    </lineage>
</organism>
<dbReference type="GO" id="GO:0006298">
    <property type="term" value="P:mismatch repair"/>
    <property type="evidence" value="ECO:0007669"/>
    <property type="project" value="UniProtKB-UniRule"/>
</dbReference>
<sequence>MMTGPIKETPIMAQYGKIKAQYPDCLVFFRLGEFYELFDEDAKIAAQILQIVLTARHKNSSTPVPMCGVPVHASDGYIAKLVKSGYKVALCEQLDDVEEEDRASHPTKGPIHRDVVRVITPGTLTEDTLLEAKENNFLLSLVRYYPQKSSPTYVIAYVDISTGDFFIQSHPLSELEEALCALNPKEILIPEPLWKSDAVPFLLKSWKHTLTILPESRFEIEGCEHRLSVFFQVESTQGLGSFSQGEICAAGGLVDYVVLTQKRQALKLSRPKHHRQDFWVRLDPFTRKNLEIFETFSGHSTHTLARMMDRTVTAFGARLLTYRLQHPTQDLEILNTRLDSIEYFLHQDEKRTGIHSLLKNIPDLERIVTRLINGRGHPKEWLSLRQGLGMLPHLSPFLERCPLEIRPLIPHLTHYQSFHHTLCQAFQENGSQEDGWINPQYSPALKNLRRIHQDAVEILDSLQRRYIEITGINALKIKYNKIIGHYIEIPPQATSKMPFEFTLKQTLTTSARYTTGELCDMAAQLEAATQRTQALEEEIIQEFTQSLGELHGALKQACEFLGILDVSVALAELAHQHHYTRPFLDQSTVFQIEQGRHPVIEWVFFHENQKKFIANHCELTPEHPLWIMTGPNMAGKSTFLRQNALIAFMAHMGSFVPAKSAKIGCIDRIFTRVGANDDLARGHSTFMVEMLETACILNQATKKSFVILDEVGRGTSTQDGLSLAWACVEYMLENLECRTLFSTHYHELAALNYLPCVRFFTFKITEWNEQIIFFHEVVEGITDQSYGIHVARLAGMPERLLVRAQELLQQFREHPPMSSVLLKKNTLL</sequence>
<protein>
    <recommendedName>
        <fullName evidence="2 9">DNA mismatch repair protein MutS</fullName>
    </recommendedName>
</protein>
<dbReference type="InterPro" id="IPR007695">
    <property type="entry name" value="DNA_mismatch_repair_MutS-lik_N"/>
</dbReference>
<dbReference type="InterPro" id="IPR027417">
    <property type="entry name" value="P-loop_NTPase"/>
</dbReference>
<dbReference type="SUPFAM" id="SSF53150">
    <property type="entry name" value="DNA repair protein MutS, domain II"/>
    <property type="match status" value="1"/>
</dbReference>
<dbReference type="InterPro" id="IPR007696">
    <property type="entry name" value="DNA_mismatch_repair_MutS_core"/>
</dbReference>
<dbReference type="GO" id="GO:0140664">
    <property type="term" value="F:ATP-dependent DNA damage sensor activity"/>
    <property type="evidence" value="ECO:0007669"/>
    <property type="project" value="InterPro"/>
</dbReference>
<evidence type="ECO:0000256" key="10">
    <source>
        <dbReference type="RuleBase" id="RU003756"/>
    </source>
</evidence>
<dbReference type="InterPro" id="IPR036678">
    <property type="entry name" value="MutS_con_dom_sf"/>
</dbReference>
<dbReference type="InterPro" id="IPR005748">
    <property type="entry name" value="DNA_mismatch_repair_MutS"/>
</dbReference>
<evidence type="ECO:0000256" key="7">
    <source>
        <dbReference type="ARBA" id="ARBA00023204"/>
    </source>
</evidence>
<accession>A0A2S5RA93</accession>
<evidence type="ECO:0000256" key="3">
    <source>
        <dbReference type="ARBA" id="ARBA00022741"/>
    </source>
</evidence>
<dbReference type="InterPro" id="IPR017261">
    <property type="entry name" value="DNA_mismatch_repair_MutS/MSH"/>
</dbReference>
<evidence type="ECO:0000256" key="5">
    <source>
        <dbReference type="ARBA" id="ARBA00022840"/>
    </source>
</evidence>
<comment type="caution">
    <text evidence="12">The sequence shown here is derived from an EMBL/GenBank/DDBJ whole genome shotgun (WGS) entry which is preliminary data.</text>
</comment>
<dbReference type="PROSITE" id="PS00486">
    <property type="entry name" value="DNA_MISMATCH_REPAIR_2"/>
    <property type="match status" value="1"/>
</dbReference>
<name>A0A2S5RA93_9PROT</name>
<evidence type="ECO:0000256" key="1">
    <source>
        <dbReference type="ARBA" id="ARBA00006271"/>
    </source>
</evidence>
<dbReference type="PANTHER" id="PTHR11361:SF34">
    <property type="entry name" value="DNA MISMATCH REPAIR PROTEIN MSH1, MITOCHONDRIAL"/>
    <property type="match status" value="1"/>
</dbReference>
<keyword evidence="5" id="KW-0067">ATP-binding</keyword>
<evidence type="ECO:0000256" key="8">
    <source>
        <dbReference type="ARBA" id="ARBA00024647"/>
    </source>
</evidence>
<evidence type="ECO:0000256" key="2">
    <source>
        <dbReference type="ARBA" id="ARBA00021982"/>
    </source>
</evidence>
<feature type="domain" description="DNA mismatch repair proteins mutS family" evidence="11">
    <location>
        <begin position="704"/>
        <end position="720"/>
    </location>
</feature>
<dbReference type="SUPFAM" id="SSF55271">
    <property type="entry name" value="DNA repair protein MutS, domain I"/>
    <property type="match status" value="1"/>
</dbReference>
<dbReference type="SUPFAM" id="SSF48334">
    <property type="entry name" value="DNA repair protein MutS, domain III"/>
    <property type="match status" value="1"/>
</dbReference>
<evidence type="ECO:0000259" key="11">
    <source>
        <dbReference type="PROSITE" id="PS00486"/>
    </source>
</evidence>
<dbReference type="AlphaFoldDB" id="A0A2S5RA93"/>
<comment type="function">
    <text evidence="8">This protein is involved in the repair of mismatches in DNA. It is possible that it carries out the mismatch recognition step. This protein has a weak ATPase activity.</text>
</comment>
<evidence type="ECO:0000313" key="13">
    <source>
        <dbReference type="Proteomes" id="UP000239425"/>
    </source>
</evidence>
<dbReference type="Gene3D" id="3.40.50.300">
    <property type="entry name" value="P-loop containing nucleotide triphosphate hydrolases"/>
    <property type="match status" value="1"/>
</dbReference>
<dbReference type="Proteomes" id="UP000239425">
    <property type="component" value="Unassembled WGS sequence"/>
</dbReference>
<dbReference type="PANTHER" id="PTHR11361">
    <property type="entry name" value="DNA MISMATCH REPAIR PROTEIN MUTS FAMILY MEMBER"/>
    <property type="match status" value="1"/>
</dbReference>
<dbReference type="PIRSF" id="PIRSF037677">
    <property type="entry name" value="DNA_mis_repair_Msh6"/>
    <property type="match status" value="1"/>
</dbReference>
<evidence type="ECO:0000256" key="4">
    <source>
        <dbReference type="ARBA" id="ARBA00022763"/>
    </source>
</evidence>
<keyword evidence="13" id="KW-1185">Reference proteome</keyword>